<protein>
    <submittedName>
        <fullName evidence="5 6">ABC transporter</fullName>
    </submittedName>
</protein>
<dbReference type="InterPro" id="IPR027417">
    <property type="entry name" value="P-loop_NTPase"/>
</dbReference>
<reference evidence="7" key="2">
    <citation type="submission" date="2016-01" db="EMBL/GenBank/DDBJ databases">
        <title>Draft Genome Sequence of Paenibacillus amylolyticus Heshi-A3 that Was Isolated from Fermented Rice Bran with Aging Salted Mackerel, Which Was Named Heshiko as Traditional Fermented Seafood in Japan.</title>
        <authorList>
            <person name="Akuzawa S."/>
            <person name="Nakagawa J."/>
            <person name="Kanekatsu T."/>
            <person name="Kubota E."/>
            <person name="Ohtake R."/>
            <person name="Suzuki T."/>
            <person name="Kanesaki Y."/>
        </authorList>
    </citation>
    <scope>NUCLEOTIDE SEQUENCE [LARGE SCALE GENOMIC DNA]</scope>
    <source>
        <strain evidence="7">Heshi-A3</strain>
    </source>
</reference>
<dbReference type="OrthoDB" id="9806726at2"/>
<dbReference type="PROSITE" id="PS00211">
    <property type="entry name" value="ABC_TRANSPORTER_1"/>
    <property type="match status" value="1"/>
</dbReference>
<dbReference type="SUPFAM" id="SSF52540">
    <property type="entry name" value="P-loop containing nucleoside triphosphate hydrolases"/>
    <property type="match status" value="1"/>
</dbReference>
<dbReference type="InterPro" id="IPR003439">
    <property type="entry name" value="ABC_transporter-like_ATP-bd"/>
</dbReference>
<gene>
    <name evidence="6" type="ORF">BK131_11345</name>
    <name evidence="5" type="ORF">PAHA3_2258</name>
</gene>
<evidence type="ECO:0000256" key="1">
    <source>
        <dbReference type="ARBA" id="ARBA00022448"/>
    </source>
</evidence>
<proteinExistence type="predicted"/>
<evidence type="ECO:0000313" key="6">
    <source>
        <dbReference type="EMBL" id="OMF15458.1"/>
    </source>
</evidence>
<evidence type="ECO:0000313" key="7">
    <source>
        <dbReference type="Proteomes" id="UP000069697"/>
    </source>
</evidence>
<dbReference type="InterPro" id="IPR050153">
    <property type="entry name" value="Metal_Ion_Import_ABC"/>
</dbReference>
<reference evidence="6 8" key="3">
    <citation type="submission" date="2016-11" db="EMBL/GenBank/DDBJ databases">
        <title>Paenibacillus species isolates.</title>
        <authorList>
            <person name="Beno S.M."/>
        </authorList>
    </citation>
    <scope>NUCLEOTIDE SEQUENCE [LARGE SCALE GENOMIC DNA]</scope>
    <source>
        <strain evidence="6 8">FSL H8-0246</strain>
    </source>
</reference>
<dbReference type="RefSeq" id="WP_062834771.1">
    <property type="nucleotide sequence ID" value="NZ_BCNV01000001.1"/>
</dbReference>
<comment type="caution">
    <text evidence="5">The sequence shown here is derived from an EMBL/GenBank/DDBJ whole genome shotgun (WGS) entry which is preliminary data.</text>
</comment>
<dbReference type="Proteomes" id="UP000069697">
    <property type="component" value="Unassembled WGS sequence"/>
</dbReference>
<name>A0A100VLZ1_PAEAM</name>
<dbReference type="AlphaFoldDB" id="A0A100VLZ1"/>
<dbReference type="GO" id="GO:0016887">
    <property type="term" value="F:ATP hydrolysis activity"/>
    <property type="evidence" value="ECO:0007669"/>
    <property type="project" value="InterPro"/>
</dbReference>
<sequence length="235" mass="26286">MILSSMRDVVFGYGKEPVIDQLSLDIHVGEFIGITGPNGSAKTTLLKLLLGLLKPWSGTIHMNPQLKRGNKSNIGYVPQQVASFNSGFPSTVNELVRSGCYTRLGLFRRFTAEQDAIVERSLREVGMWEYRNTRVGELSGGQKQRICIARAMAGQPQVLVLDEPTTGMDRHSREGFYNLMRHYVDAHGITIIMVTHGLEEMGNRLDRTITLERQESEEWQCLSTNSCNVPSGQVD</sequence>
<dbReference type="PANTHER" id="PTHR42734:SF4">
    <property type="entry name" value="HIGH-AFFINITY ZINC UPTAKE SYSTEM ATP-BINDING PROTEIN ZNUC"/>
    <property type="match status" value="1"/>
</dbReference>
<evidence type="ECO:0000256" key="2">
    <source>
        <dbReference type="ARBA" id="ARBA00022741"/>
    </source>
</evidence>
<dbReference type="Gene3D" id="3.40.50.300">
    <property type="entry name" value="P-loop containing nucleotide triphosphate hydrolases"/>
    <property type="match status" value="1"/>
</dbReference>
<dbReference type="PANTHER" id="PTHR42734">
    <property type="entry name" value="METAL TRANSPORT SYSTEM ATP-BINDING PROTEIN TM_0124-RELATED"/>
    <property type="match status" value="1"/>
</dbReference>
<organism evidence="5 7">
    <name type="scientific">Paenibacillus amylolyticus</name>
    <dbReference type="NCBI Taxonomy" id="1451"/>
    <lineage>
        <taxon>Bacteria</taxon>
        <taxon>Bacillati</taxon>
        <taxon>Bacillota</taxon>
        <taxon>Bacilli</taxon>
        <taxon>Bacillales</taxon>
        <taxon>Paenibacillaceae</taxon>
        <taxon>Paenibacillus</taxon>
    </lineage>
</organism>
<reference evidence="5 7" key="1">
    <citation type="journal article" date="2016" name="Genome Announc.">
        <title>Draft Genome Sequence of Paenibacillus amylolyticus Heshi-A3, Isolated from Fermented Rice Bran in a Japanese Fermented Seafood Dish.</title>
        <authorList>
            <person name="Akuzawa S."/>
            <person name="Nagaoka J."/>
            <person name="Kanekatsu M."/>
            <person name="Kubota E."/>
            <person name="Ohtake R."/>
            <person name="Suzuki T."/>
            <person name="Kanesaki Y."/>
        </authorList>
    </citation>
    <scope>NUCLEOTIDE SEQUENCE [LARGE SCALE GENOMIC DNA]</scope>
    <source>
        <strain evidence="5 7">Heshi-A3</strain>
    </source>
</reference>
<keyword evidence="3 6" id="KW-0067">ATP-binding</keyword>
<evidence type="ECO:0000256" key="3">
    <source>
        <dbReference type="ARBA" id="ARBA00022840"/>
    </source>
</evidence>
<keyword evidence="2" id="KW-0547">Nucleotide-binding</keyword>
<keyword evidence="1" id="KW-0813">Transport</keyword>
<evidence type="ECO:0000313" key="8">
    <source>
        <dbReference type="Proteomes" id="UP000187134"/>
    </source>
</evidence>
<dbReference type="Pfam" id="PF00005">
    <property type="entry name" value="ABC_tran"/>
    <property type="match status" value="1"/>
</dbReference>
<accession>A0A100VLZ1</accession>
<dbReference type="GO" id="GO:0005524">
    <property type="term" value="F:ATP binding"/>
    <property type="evidence" value="ECO:0007669"/>
    <property type="project" value="UniProtKB-KW"/>
</dbReference>
<dbReference type="Proteomes" id="UP000187134">
    <property type="component" value="Unassembled WGS sequence"/>
</dbReference>
<dbReference type="InterPro" id="IPR003593">
    <property type="entry name" value="AAA+_ATPase"/>
</dbReference>
<dbReference type="InterPro" id="IPR017871">
    <property type="entry name" value="ABC_transporter-like_CS"/>
</dbReference>
<dbReference type="SMART" id="SM00382">
    <property type="entry name" value="AAA"/>
    <property type="match status" value="1"/>
</dbReference>
<dbReference type="EMBL" id="MRTJ01000002">
    <property type="protein sequence ID" value="OMF15458.1"/>
    <property type="molecule type" value="Genomic_DNA"/>
</dbReference>
<dbReference type="PROSITE" id="PS50893">
    <property type="entry name" value="ABC_TRANSPORTER_2"/>
    <property type="match status" value="1"/>
</dbReference>
<feature type="domain" description="ABC transporter" evidence="4">
    <location>
        <begin position="4"/>
        <end position="234"/>
    </location>
</feature>
<evidence type="ECO:0000259" key="4">
    <source>
        <dbReference type="PROSITE" id="PS50893"/>
    </source>
</evidence>
<evidence type="ECO:0000313" key="5">
    <source>
        <dbReference type="EMBL" id="GAS82184.1"/>
    </source>
</evidence>
<dbReference type="EMBL" id="BCNV01000001">
    <property type="protein sequence ID" value="GAS82184.1"/>
    <property type="molecule type" value="Genomic_DNA"/>
</dbReference>